<evidence type="ECO:0000313" key="3">
    <source>
        <dbReference type="Proteomes" id="UP000800200"/>
    </source>
</evidence>
<dbReference type="OrthoDB" id="4764735at2759"/>
<dbReference type="EMBL" id="ML994623">
    <property type="protein sequence ID" value="KAF2188693.1"/>
    <property type="molecule type" value="Genomic_DNA"/>
</dbReference>
<dbReference type="Proteomes" id="UP000800200">
    <property type="component" value="Unassembled WGS sequence"/>
</dbReference>
<accession>A0A6A6EBY5</accession>
<proteinExistence type="predicted"/>
<organism evidence="2 3">
    <name type="scientific">Zopfia rhizophila CBS 207.26</name>
    <dbReference type="NCBI Taxonomy" id="1314779"/>
    <lineage>
        <taxon>Eukaryota</taxon>
        <taxon>Fungi</taxon>
        <taxon>Dikarya</taxon>
        <taxon>Ascomycota</taxon>
        <taxon>Pezizomycotina</taxon>
        <taxon>Dothideomycetes</taxon>
        <taxon>Dothideomycetes incertae sedis</taxon>
        <taxon>Zopfiaceae</taxon>
        <taxon>Zopfia</taxon>
    </lineage>
</organism>
<protein>
    <submittedName>
        <fullName evidence="2">Uncharacterized protein</fullName>
    </submittedName>
</protein>
<dbReference type="AlphaFoldDB" id="A0A6A6EBY5"/>
<reference evidence="2" key="1">
    <citation type="journal article" date="2020" name="Stud. Mycol.">
        <title>101 Dothideomycetes genomes: a test case for predicting lifestyles and emergence of pathogens.</title>
        <authorList>
            <person name="Haridas S."/>
            <person name="Albert R."/>
            <person name="Binder M."/>
            <person name="Bloem J."/>
            <person name="Labutti K."/>
            <person name="Salamov A."/>
            <person name="Andreopoulos B."/>
            <person name="Baker S."/>
            <person name="Barry K."/>
            <person name="Bills G."/>
            <person name="Bluhm B."/>
            <person name="Cannon C."/>
            <person name="Castanera R."/>
            <person name="Culley D."/>
            <person name="Daum C."/>
            <person name="Ezra D."/>
            <person name="Gonzalez J."/>
            <person name="Henrissat B."/>
            <person name="Kuo A."/>
            <person name="Liang C."/>
            <person name="Lipzen A."/>
            <person name="Lutzoni F."/>
            <person name="Magnuson J."/>
            <person name="Mondo S."/>
            <person name="Nolan M."/>
            <person name="Ohm R."/>
            <person name="Pangilinan J."/>
            <person name="Park H.-J."/>
            <person name="Ramirez L."/>
            <person name="Alfaro M."/>
            <person name="Sun H."/>
            <person name="Tritt A."/>
            <person name="Yoshinaga Y."/>
            <person name="Zwiers L.-H."/>
            <person name="Turgeon B."/>
            <person name="Goodwin S."/>
            <person name="Spatafora J."/>
            <person name="Crous P."/>
            <person name="Grigoriev I."/>
        </authorList>
    </citation>
    <scope>NUCLEOTIDE SEQUENCE</scope>
    <source>
        <strain evidence="2">CBS 207.26</strain>
    </source>
</reference>
<feature type="compositionally biased region" description="Basic residues" evidence="1">
    <location>
        <begin position="251"/>
        <end position="263"/>
    </location>
</feature>
<keyword evidence="3" id="KW-1185">Reference proteome</keyword>
<evidence type="ECO:0000313" key="2">
    <source>
        <dbReference type="EMBL" id="KAF2188693.1"/>
    </source>
</evidence>
<feature type="region of interest" description="Disordered" evidence="1">
    <location>
        <begin position="309"/>
        <end position="344"/>
    </location>
</feature>
<feature type="compositionally biased region" description="Polar residues" evidence="1">
    <location>
        <begin position="331"/>
        <end position="344"/>
    </location>
</feature>
<name>A0A6A6EBY5_9PEZI</name>
<feature type="region of interest" description="Disordered" evidence="1">
    <location>
        <begin position="251"/>
        <end position="291"/>
    </location>
</feature>
<sequence length="456" mass="51408">MSNISFFSFGPEDSFISKSFEGLRYRNLPRALQKLILPERLAEAYWAVLGPRRESWVITYKDLQGRTRLDHGSDIPGPLRTFLRNVTPSSHLRIFFGPVSPNSVHGSPSHEPFIAWDATSIRWASLPDHLEGIIQSWLSPAGWKAGPPRFVTLGKQNAFFAMTEYGEVEYYHGYSEAPLDHKWPIYEETVEDWTSEAGFDWSNLAYISLDPTTTDQFIAIRHDGTWAGSIDDSKKEALEAFALNFFSLAKPKPKSKSKSKSKSRSPPNNSHSNHQRQTNGIPTPDKPDPTAQALYKAWSTEVATSFAAASSAHGGKAPKKLQIRNPKANGPATQSIIPTSTSAANSRRPKLLSKFPYLPAALTTCALAQCIATKSEADGLRACRHDVEKLLRASGLYSYEWLRQERLRWHPDRFGRLCEESWRETGRKLAEEMWKIIDELITEMEKQKENEEGRGL</sequence>
<evidence type="ECO:0000256" key="1">
    <source>
        <dbReference type="SAM" id="MobiDB-lite"/>
    </source>
</evidence>
<gene>
    <name evidence="2" type="ORF">K469DRAFT_724582</name>
</gene>